<dbReference type="EMBL" id="BLLK01000025">
    <property type="protein sequence ID" value="GFH47977.1"/>
    <property type="molecule type" value="Genomic_DNA"/>
</dbReference>
<evidence type="ECO:0000256" key="6">
    <source>
        <dbReference type="ARBA" id="ARBA00022989"/>
    </source>
</evidence>
<dbReference type="InterPro" id="IPR050567">
    <property type="entry name" value="Mitochondrial_Carrier"/>
</dbReference>
<evidence type="ECO:0000256" key="4">
    <source>
        <dbReference type="ARBA" id="ARBA00022692"/>
    </source>
</evidence>
<sequence>MIGFQITNPSKSTYASINKDMKKLTFIYTLFFTINCIESVESKTRLSDAISSFIHFSPKIHMPSHWKKDTLQRGTAVETDICLNDETNLAAPSAICTSPDTETKPDSALKSFLSGGVGGICTVIVGHPFDLIKVKMQTGGASASSSVFGLFRQTLAKEGLFGLYRGVSAPLVAISPIFAVSFWGYDMGKRVVEKTDFSYKNDAPYKFTIPQLCVAGGISAFPTTLIMAPSERLKVLLQTNPGKFTGLWDCAQHVYKEGGVQSIFRGTGATLMRDVPGSIAWFGTYELVKKGLMKIQNIDPESGTLSPFAVLCAGGFAGMACWAVSIPADVLKSRFQSAPAGTYKGIFDVYRKLMKEEGASALFQGLRPAMVRAFPANAACFLGMEVSKKAFAFMD</sequence>
<feature type="repeat" description="Solcar" evidence="9">
    <location>
        <begin position="207"/>
        <end position="291"/>
    </location>
</feature>
<dbReference type="InterPro" id="IPR018108">
    <property type="entry name" value="MCP_transmembrane"/>
</dbReference>
<evidence type="ECO:0000256" key="1">
    <source>
        <dbReference type="ARBA" id="ARBA00004225"/>
    </source>
</evidence>
<dbReference type="AlphaFoldDB" id="A0AAD3CKZ7"/>
<keyword evidence="3 10" id="KW-0813">Transport</keyword>
<name>A0AAD3CKZ7_9STRA</name>
<dbReference type="SUPFAM" id="SSF103506">
    <property type="entry name" value="Mitochondrial carrier"/>
    <property type="match status" value="1"/>
</dbReference>
<dbReference type="PANTHER" id="PTHR45624">
    <property type="entry name" value="MITOCHONDRIAL BASIC AMINO ACIDS TRANSPORTER-RELATED"/>
    <property type="match status" value="1"/>
</dbReference>
<evidence type="ECO:0000256" key="2">
    <source>
        <dbReference type="ARBA" id="ARBA00006375"/>
    </source>
</evidence>
<organism evidence="11 12">
    <name type="scientific">Chaetoceros tenuissimus</name>
    <dbReference type="NCBI Taxonomy" id="426638"/>
    <lineage>
        <taxon>Eukaryota</taxon>
        <taxon>Sar</taxon>
        <taxon>Stramenopiles</taxon>
        <taxon>Ochrophyta</taxon>
        <taxon>Bacillariophyta</taxon>
        <taxon>Coscinodiscophyceae</taxon>
        <taxon>Chaetocerotophycidae</taxon>
        <taxon>Chaetocerotales</taxon>
        <taxon>Chaetocerotaceae</taxon>
        <taxon>Chaetoceros</taxon>
    </lineage>
</organism>
<keyword evidence="4 9" id="KW-0812">Transmembrane</keyword>
<evidence type="ECO:0000256" key="5">
    <source>
        <dbReference type="ARBA" id="ARBA00022737"/>
    </source>
</evidence>
<evidence type="ECO:0000313" key="12">
    <source>
        <dbReference type="Proteomes" id="UP001054902"/>
    </source>
</evidence>
<dbReference type="Proteomes" id="UP001054902">
    <property type="component" value="Unassembled WGS sequence"/>
</dbReference>
<comment type="caution">
    <text evidence="11">The sequence shown here is derived from an EMBL/GenBank/DDBJ whole genome shotgun (WGS) entry which is preliminary data.</text>
</comment>
<evidence type="ECO:0000256" key="10">
    <source>
        <dbReference type="RuleBase" id="RU000488"/>
    </source>
</evidence>
<keyword evidence="8 9" id="KW-0472">Membrane</keyword>
<evidence type="ECO:0000256" key="9">
    <source>
        <dbReference type="PROSITE-ProRule" id="PRU00282"/>
    </source>
</evidence>
<keyword evidence="6" id="KW-1133">Transmembrane helix</keyword>
<evidence type="ECO:0000313" key="11">
    <source>
        <dbReference type="EMBL" id="GFH47977.1"/>
    </source>
</evidence>
<reference evidence="11 12" key="1">
    <citation type="journal article" date="2021" name="Sci. Rep.">
        <title>The genome of the diatom Chaetoceros tenuissimus carries an ancient integrated fragment of an extant virus.</title>
        <authorList>
            <person name="Hongo Y."/>
            <person name="Kimura K."/>
            <person name="Takaki Y."/>
            <person name="Yoshida Y."/>
            <person name="Baba S."/>
            <person name="Kobayashi G."/>
            <person name="Nagasaki K."/>
            <person name="Hano T."/>
            <person name="Tomaru Y."/>
        </authorList>
    </citation>
    <scope>NUCLEOTIDE SEQUENCE [LARGE SCALE GENOMIC DNA]</scope>
    <source>
        <strain evidence="11 12">NIES-3715</strain>
    </source>
</reference>
<proteinExistence type="inferred from homology"/>
<keyword evidence="7" id="KW-0496">Mitochondrion</keyword>
<evidence type="ECO:0000256" key="3">
    <source>
        <dbReference type="ARBA" id="ARBA00022448"/>
    </source>
</evidence>
<dbReference type="GO" id="GO:1902603">
    <property type="term" value="P:carnitine transmembrane transport"/>
    <property type="evidence" value="ECO:0007669"/>
    <property type="project" value="TreeGrafter"/>
</dbReference>
<keyword evidence="12" id="KW-1185">Reference proteome</keyword>
<dbReference type="PROSITE" id="PS50920">
    <property type="entry name" value="SOLCAR"/>
    <property type="match status" value="3"/>
</dbReference>
<comment type="similarity">
    <text evidence="2 10">Belongs to the mitochondrial carrier (TC 2.A.29) family.</text>
</comment>
<evidence type="ECO:0000256" key="8">
    <source>
        <dbReference type="ARBA" id="ARBA00023136"/>
    </source>
</evidence>
<feature type="repeat" description="Solcar" evidence="9">
    <location>
        <begin position="305"/>
        <end position="390"/>
    </location>
</feature>
<comment type="subcellular location">
    <subcellularLocation>
        <location evidence="1">Mitochondrion membrane</location>
        <topology evidence="1">Multi-pass membrane protein</topology>
    </subcellularLocation>
</comment>
<accession>A0AAD3CKZ7</accession>
<dbReference type="GO" id="GO:0006839">
    <property type="term" value="P:mitochondrial transport"/>
    <property type="evidence" value="ECO:0007669"/>
    <property type="project" value="TreeGrafter"/>
</dbReference>
<keyword evidence="5" id="KW-0677">Repeat</keyword>
<dbReference type="Gene3D" id="1.50.40.10">
    <property type="entry name" value="Mitochondrial carrier domain"/>
    <property type="match status" value="2"/>
</dbReference>
<dbReference type="Pfam" id="PF00153">
    <property type="entry name" value="Mito_carr"/>
    <property type="match status" value="3"/>
</dbReference>
<dbReference type="GO" id="GO:0031966">
    <property type="term" value="C:mitochondrial membrane"/>
    <property type="evidence" value="ECO:0007669"/>
    <property type="project" value="UniProtKB-SubCell"/>
</dbReference>
<dbReference type="InterPro" id="IPR023395">
    <property type="entry name" value="MCP_dom_sf"/>
</dbReference>
<gene>
    <name evidence="11" type="ORF">CTEN210_04453</name>
</gene>
<dbReference type="PANTHER" id="PTHR45624:SF4">
    <property type="entry name" value="CONGESTED-LIKE TRACHEA PROTEIN-RELATED"/>
    <property type="match status" value="1"/>
</dbReference>
<protein>
    <submittedName>
        <fullName evidence="11">Mitochondrial carnitine/acylcarnitine carrier protein</fullName>
    </submittedName>
</protein>
<dbReference type="GO" id="GO:0015227">
    <property type="term" value="F:O-acyl-L-carnitine transmembrane transporter activity"/>
    <property type="evidence" value="ECO:0007669"/>
    <property type="project" value="TreeGrafter"/>
</dbReference>
<evidence type="ECO:0000256" key="7">
    <source>
        <dbReference type="ARBA" id="ARBA00023128"/>
    </source>
</evidence>
<feature type="repeat" description="Solcar" evidence="9">
    <location>
        <begin position="106"/>
        <end position="191"/>
    </location>
</feature>